<proteinExistence type="predicted"/>
<feature type="domain" description="HNH endonuclease 5" evidence="1">
    <location>
        <begin position="41"/>
        <end position="93"/>
    </location>
</feature>
<sequence length="336" mass="38857">MNEIMEEMKDRYEFFEANYIPIVDINLLDEKVVLGERTDSCRFCGKTREEVSFKKIAHAFPELIGNKLLYSEYECDECNEKFSSSIEDHLAKYLSVYRTLCRVSGKKGVPSFKTKAKTARIDHTNGILQLQESIDDLITELDEENNSLIIKTTREPYIPNAVYKCFVKMAITIMPEAELKNFINAKYWLQVTDYENTPSIIKPAICLFSFTPGNNPYKFIKAMLLKRKEGSEKVPYMILIVAFQNFFFQTIIPSEKDLSLAGESLQLSFFPIPFSEAHQFGKTTYREMDFTSNLVVRDDPVHLNMKFDTIEKMDPNNIELIDSNKKLEPTVKTPVE</sequence>
<accession>A0A6C2U543</accession>
<dbReference type="AlphaFoldDB" id="A0A6C2U543"/>
<dbReference type="EMBL" id="CAAHFG010000002">
    <property type="protein sequence ID" value="VGO14624.1"/>
    <property type="molecule type" value="Genomic_DNA"/>
</dbReference>
<name>A0A6C2U543_PONDE</name>
<evidence type="ECO:0000313" key="2">
    <source>
        <dbReference type="EMBL" id="VGO14624.1"/>
    </source>
</evidence>
<gene>
    <name evidence="2" type="ORF">PDESU_03189</name>
</gene>
<dbReference type="Proteomes" id="UP000366872">
    <property type="component" value="Unassembled WGS sequence"/>
</dbReference>
<organism evidence="2 3">
    <name type="scientific">Pontiella desulfatans</name>
    <dbReference type="NCBI Taxonomy" id="2750659"/>
    <lineage>
        <taxon>Bacteria</taxon>
        <taxon>Pseudomonadati</taxon>
        <taxon>Kiritimatiellota</taxon>
        <taxon>Kiritimatiellia</taxon>
        <taxon>Kiritimatiellales</taxon>
        <taxon>Pontiellaceae</taxon>
        <taxon>Pontiella</taxon>
    </lineage>
</organism>
<evidence type="ECO:0000313" key="3">
    <source>
        <dbReference type="Proteomes" id="UP000366872"/>
    </source>
</evidence>
<reference evidence="2 3" key="1">
    <citation type="submission" date="2019-04" db="EMBL/GenBank/DDBJ databases">
        <authorList>
            <person name="Van Vliet M D."/>
        </authorList>
    </citation>
    <scope>NUCLEOTIDE SEQUENCE [LARGE SCALE GENOMIC DNA]</scope>
    <source>
        <strain evidence="2 3">F1</strain>
    </source>
</reference>
<dbReference type="InterPro" id="IPR029471">
    <property type="entry name" value="HNH_5"/>
</dbReference>
<dbReference type="Pfam" id="PF14279">
    <property type="entry name" value="HNH_5"/>
    <property type="match status" value="1"/>
</dbReference>
<keyword evidence="3" id="KW-1185">Reference proteome</keyword>
<protein>
    <recommendedName>
        <fullName evidence="1">HNH endonuclease 5 domain-containing protein</fullName>
    </recommendedName>
</protein>
<evidence type="ECO:0000259" key="1">
    <source>
        <dbReference type="Pfam" id="PF14279"/>
    </source>
</evidence>
<dbReference type="RefSeq" id="WP_136080262.1">
    <property type="nucleotide sequence ID" value="NZ_CAAHFG010000002.1"/>
</dbReference>